<evidence type="ECO:0000313" key="3">
    <source>
        <dbReference type="Proteomes" id="UP000777265"/>
    </source>
</evidence>
<name>A0A971S1X3_9BACT</name>
<reference evidence="2" key="2">
    <citation type="submission" date="2020-01" db="EMBL/GenBank/DDBJ databases">
        <authorList>
            <person name="Campanaro S."/>
        </authorList>
    </citation>
    <scope>NUCLEOTIDE SEQUENCE</scope>
    <source>
        <strain evidence="2">AS06rmzACSIP_7</strain>
    </source>
</reference>
<evidence type="ECO:0000313" key="2">
    <source>
        <dbReference type="EMBL" id="NLW36693.1"/>
    </source>
</evidence>
<organism evidence="2 3">
    <name type="scientific">Syntrophorhabdus aromaticivorans</name>
    <dbReference type="NCBI Taxonomy" id="328301"/>
    <lineage>
        <taxon>Bacteria</taxon>
        <taxon>Pseudomonadati</taxon>
        <taxon>Thermodesulfobacteriota</taxon>
        <taxon>Syntrophorhabdia</taxon>
        <taxon>Syntrophorhabdales</taxon>
        <taxon>Syntrophorhabdaceae</taxon>
        <taxon>Syntrophorhabdus</taxon>
    </lineage>
</organism>
<dbReference type="Proteomes" id="UP000777265">
    <property type="component" value="Unassembled WGS sequence"/>
</dbReference>
<accession>A0A971S1X3</accession>
<reference evidence="2" key="1">
    <citation type="journal article" date="2020" name="Biotechnol. Biofuels">
        <title>New insights from the biogas microbiome by comprehensive genome-resolved metagenomics of nearly 1600 species originating from multiple anaerobic digesters.</title>
        <authorList>
            <person name="Campanaro S."/>
            <person name="Treu L."/>
            <person name="Rodriguez-R L.M."/>
            <person name="Kovalovszki A."/>
            <person name="Ziels R.M."/>
            <person name="Maus I."/>
            <person name="Zhu X."/>
            <person name="Kougias P.G."/>
            <person name="Basile A."/>
            <person name="Luo G."/>
            <person name="Schluter A."/>
            <person name="Konstantinidis K.T."/>
            <person name="Angelidaki I."/>
        </authorList>
    </citation>
    <scope>NUCLEOTIDE SEQUENCE</scope>
    <source>
        <strain evidence="2">AS06rmzACSIP_7</strain>
    </source>
</reference>
<gene>
    <name evidence="2" type="ORF">GXY80_14645</name>
</gene>
<feature type="region of interest" description="Disordered" evidence="1">
    <location>
        <begin position="44"/>
        <end position="66"/>
    </location>
</feature>
<comment type="caution">
    <text evidence="2">The sequence shown here is derived from an EMBL/GenBank/DDBJ whole genome shotgun (WGS) entry which is preliminary data.</text>
</comment>
<evidence type="ECO:0000256" key="1">
    <source>
        <dbReference type="SAM" id="MobiDB-lite"/>
    </source>
</evidence>
<dbReference type="EMBL" id="JAAYEE010000285">
    <property type="protein sequence ID" value="NLW36693.1"/>
    <property type="molecule type" value="Genomic_DNA"/>
</dbReference>
<proteinExistence type="predicted"/>
<sequence length="66" mass="7276">MNILLWRIVTVKDAGFQGSRDDAFDHGPIDFIGTSLDRTMIADRGRNNPEKISGSRTTGVGILTDR</sequence>
<protein>
    <submittedName>
        <fullName evidence="2">Uncharacterized protein</fullName>
    </submittedName>
</protein>
<dbReference type="AlphaFoldDB" id="A0A971S1X3"/>